<dbReference type="Pfam" id="PF03816">
    <property type="entry name" value="LytR_cpsA_psr"/>
    <property type="match status" value="1"/>
</dbReference>
<dbReference type="InterPro" id="IPR004474">
    <property type="entry name" value="LytR_CpsA_psr"/>
</dbReference>
<feature type="transmembrane region" description="Helical" evidence="2">
    <location>
        <begin position="12"/>
        <end position="31"/>
    </location>
</feature>
<dbReference type="HOGENOM" id="CLU_016455_5_2_9"/>
<name>A6TQK0_ALKMQ</name>
<evidence type="ECO:0000313" key="6">
    <source>
        <dbReference type="Proteomes" id="UP000001572"/>
    </source>
</evidence>
<dbReference type="NCBIfam" id="TIGR00350">
    <property type="entry name" value="lytR_cpsA_psr"/>
    <property type="match status" value="1"/>
</dbReference>
<dbReference type="InterPro" id="IPR050922">
    <property type="entry name" value="LytR/CpsA/Psr_CW_biosynth"/>
</dbReference>
<sequence length="387" mass="42773">MSIEKKGNKKKLSLFRVTLIVVVILFIGNFINTYRADQVGDRTHVLVFGVDDPDGNSGARTRADTIMVLSLDPKMNNPLLLSIPRDTRVNIPGRKSMDKINHAHAYGGRELLVSTVEGLLEIEIDYYLRLNYEAVREVVDTLGGIEVDVAVDMKYEDPYDDPPLSINIPKGNQVLDGINAMHFLRFRSGYASQDLGRIQAQQQFVQALIKEGLAPWNLIKTPKLLSVFFQHVDTNLTMGKILTMGVNSINLDTDNMTKITLPGTPKMINRVSYIVVDENELKEIKKDYLLNSESVSSQIVIEVLNGCGVSGTAGKFAEVIQGHGYAVEGIGNYDNGNVENSFIEYSSQSKKEVNVLAKKLGISQLIEVDGETNTANVRVIIGSDLVN</sequence>
<evidence type="ECO:0000259" key="4">
    <source>
        <dbReference type="Pfam" id="PF13399"/>
    </source>
</evidence>
<gene>
    <name evidence="5" type="ordered locus">Amet_2311</name>
</gene>
<dbReference type="OrthoDB" id="305468at2"/>
<evidence type="ECO:0000259" key="3">
    <source>
        <dbReference type="Pfam" id="PF03816"/>
    </source>
</evidence>
<keyword evidence="6" id="KW-1185">Reference proteome</keyword>
<dbReference type="Gene3D" id="3.40.630.190">
    <property type="entry name" value="LCP protein"/>
    <property type="match status" value="1"/>
</dbReference>
<keyword evidence="2" id="KW-0812">Transmembrane</keyword>
<comment type="similarity">
    <text evidence="1">Belongs to the LytR/CpsA/Psr (LCP) family.</text>
</comment>
<evidence type="ECO:0000256" key="2">
    <source>
        <dbReference type="SAM" id="Phobius"/>
    </source>
</evidence>
<reference evidence="6" key="1">
    <citation type="journal article" date="2016" name="Genome Announc.">
        <title>Complete genome sequence of Alkaliphilus metalliredigens strain QYMF, an alkaliphilic and metal-reducing bacterium isolated from borax-contaminated leachate ponds.</title>
        <authorList>
            <person name="Hwang C."/>
            <person name="Copeland A."/>
            <person name="Lucas S."/>
            <person name="Lapidus A."/>
            <person name="Barry K."/>
            <person name="Detter J.C."/>
            <person name="Glavina Del Rio T."/>
            <person name="Hammon N."/>
            <person name="Israni S."/>
            <person name="Dalin E."/>
            <person name="Tice H."/>
            <person name="Pitluck S."/>
            <person name="Chertkov O."/>
            <person name="Brettin T."/>
            <person name="Bruce D."/>
            <person name="Han C."/>
            <person name="Schmutz J."/>
            <person name="Larimer F."/>
            <person name="Land M.L."/>
            <person name="Hauser L."/>
            <person name="Kyrpides N."/>
            <person name="Mikhailova N."/>
            <person name="Ye Q."/>
            <person name="Zhou J."/>
            <person name="Richardson P."/>
            <person name="Fields M.W."/>
        </authorList>
    </citation>
    <scope>NUCLEOTIDE SEQUENCE [LARGE SCALE GENOMIC DNA]</scope>
    <source>
        <strain evidence="6">QYMF</strain>
    </source>
</reference>
<evidence type="ECO:0000256" key="1">
    <source>
        <dbReference type="ARBA" id="ARBA00006068"/>
    </source>
</evidence>
<dbReference type="STRING" id="293826.Amet_2311"/>
<dbReference type="eggNOG" id="COG1316">
    <property type="taxonomic scope" value="Bacteria"/>
</dbReference>
<protein>
    <submittedName>
        <fullName evidence="5">Cell envelope-related transcriptional attenuator</fullName>
    </submittedName>
</protein>
<dbReference type="PANTHER" id="PTHR33392:SF6">
    <property type="entry name" value="POLYISOPRENYL-TEICHOIC ACID--PEPTIDOGLYCAN TEICHOIC ACID TRANSFERASE TAGU"/>
    <property type="match status" value="1"/>
</dbReference>
<dbReference type="InterPro" id="IPR027381">
    <property type="entry name" value="LytR/CpsA/Psr_C"/>
</dbReference>
<dbReference type="KEGG" id="amt:Amet_2311"/>
<keyword evidence="2" id="KW-0472">Membrane</keyword>
<keyword evidence="2" id="KW-1133">Transmembrane helix</keyword>
<accession>A6TQK0</accession>
<dbReference type="RefSeq" id="WP_012063443.1">
    <property type="nucleotide sequence ID" value="NC_009633.1"/>
</dbReference>
<dbReference type="Gene3D" id="3.30.70.2390">
    <property type="match status" value="1"/>
</dbReference>
<dbReference type="Proteomes" id="UP000001572">
    <property type="component" value="Chromosome"/>
</dbReference>
<dbReference type="Pfam" id="PF13399">
    <property type="entry name" value="LytR_C"/>
    <property type="match status" value="1"/>
</dbReference>
<dbReference type="EMBL" id="CP000724">
    <property type="protein sequence ID" value="ABR48468.1"/>
    <property type="molecule type" value="Genomic_DNA"/>
</dbReference>
<feature type="domain" description="Cell envelope-related transcriptional attenuator" evidence="3">
    <location>
        <begin position="62"/>
        <end position="211"/>
    </location>
</feature>
<dbReference type="PANTHER" id="PTHR33392">
    <property type="entry name" value="POLYISOPRENYL-TEICHOIC ACID--PEPTIDOGLYCAN TEICHOIC ACID TRANSFERASE TAGU"/>
    <property type="match status" value="1"/>
</dbReference>
<dbReference type="AlphaFoldDB" id="A6TQK0"/>
<feature type="domain" description="LytR/CpsA/Psr regulator C-terminal" evidence="4">
    <location>
        <begin position="298"/>
        <end position="384"/>
    </location>
</feature>
<proteinExistence type="inferred from homology"/>
<organism evidence="5 6">
    <name type="scientific">Alkaliphilus metalliredigens (strain QYMF)</name>
    <dbReference type="NCBI Taxonomy" id="293826"/>
    <lineage>
        <taxon>Bacteria</taxon>
        <taxon>Bacillati</taxon>
        <taxon>Bacillota</taxon>
        <taxon>Clostridia</taxon>
        <taxon>Peptostreptococcales</taxon>
        <taxon>Natronincolaceae</taxon>
        <taxon>Alkaliphilus</taxon>
    </lineage>
</organism>
<evidence type="ECO:0000313" key="5">
    <source>
        <dbReference type="EMBL" id="ABR48468.1"/>
    </source>
</evidence>